<organism evidence="7 8">
    <name type="scientific">Loxostege sticticalis</name>
    <name type="common">Beet webworm moth</name>
    <dbReference type="NCBI Taxonomy" id="481309"/>
    <lineage>
        <taxon>Eukaryota</taxon>
        <taxon>Metazoa</taxon>
        <taxon>Ecdysozoa</taxon>
        <taxon>Arthropoda</taxon>
        <taxon>Hexapoda</taxon>
        <taxon>Insecta</taxon>
        <taxon>Pterygota</taxon>
        <taxon>Neoptera</taxon>
        <taxon>Endopterygota</taxon>
        <taxon>Lepidoptera</taxon>
        <taxon>Glossata</taxon>
        <taxon>Ditrysia</taxon>
        <taxon>Pyraloidea</taxon>
        <taxon>Crambidae</taxon>
        <taxon>Pyraustinae</taxon>
        <taxon>Loxostege</taxon>
    </lineage>
</organism>
<evidence type="ECO:0000256" key="2">
    <source>
        <dbReference type="ARBA" id="ARBA00022771"/>
    </source>
</evidence>
<evidence type="ECO:0000256" key="1">
    <source>
        <dbReference type="ARBA" id="ARBA00022723"/>
    </source>
</evidence>
<comment type="caution">
    <text evidence="7">The sequence shown here is derived from an EMBL/GenBank/DDBJ whole genome shotgun (WGS) entry which is preliminary data.</text>
</comment>
<dbReference type="Pfam" id="PF05485">
    <property type="entry name" value="THAP"/>
    <property type="match status" value="1"/>
</dbReference>
<keyword evidence="8" id="KW-1185">Reference proteome</keyword>
<dbReference type="Gene3D" id="6.20.210.20">
    <property type="entry name" value="THAP domain"/>
    <property type="match status" value="1"/>
</dbReference>
<protein>
    <recommendedName>
        <fullName evidence="6">THAP-type domain-containing protein</fullName>
    </recommendedName>
</protein>
<dbReference type="SMART" id="SM00980">
    <property type="entry name" value="THAP"/>
    <property type="match status" value="1"/>
</dbReference>
<keyword evidence="3" id="KW-0862">Zinc</keyword>
<dbReference type="InterPro" id="IPR038441">
    <property type="entry name" value="THAP_Znf_sf"/>
</dbReference>
<evidence type="ECO:0000256" key="4">
    <source>
        <dbReference type="ARBA" id="ARBA00023125"/>
    </source>
</evidence>
<evidence type="ECO:0000256" key="3">
    <source>
        <dbReference type="ARBA" id="ARBA00022833"/>
    </source>
</evidence>
<gene>
    <name evidence="7" type="ORF">ABMA27_010697</name>
</gene>
<feature type="domain" description="THAP-type" evidence="6">
    <location>
        <begin position="1"/>
        <end position="83"/>
    </location>
</feature>
<accession>A0ABR3H415</accession>
<name>A0ABR3H415_LOXSC</name>
<dbReference type="PANTHER" id="PTHR46600:SF11">
    <property type="entry name" value="THAP DOMAIN-CONTAINING PROTEIN 10"/>
    <property type="match status" value="1"/>
</dbReference>
<proteinExistence type="predicted"/>
<dbReference type="InterPro" id="IPR026516">
    <property type="entry name" value="THAP1/10"/>
</dbReference>
<dbReference type="Proteomes" id="UP001549920">
    <property type="component" value="Unassembled WGS sequence"/>
</dbReference>
<evidence type="ECO:0000256" key="5">
    <source>
        <dbReference type="PROSITE-ProRule" id="PRU00309"/>
    </source>
</evidence>
<dbReference type="EMBL" id="JBEUOH010000027">
    <property type="protein sequence ID" value="KAL0859555.1"/>
    <property type="molecule type" value="Genomic_DNA"/>
</dbReference>
<dbReference type="PROSITE" id="PS50950">
    <property type="entry name" value="ZF_THAP"/>
    <property type="match status" value="1"/>
</dbReference>
<evidence type="ECO:0000313" key="7">
    <source>
        <dbReference type="EMBL" id="KAL0859555.1"/>
    </source>
</evidence>
<dbReference type="PANTHER" id="PTHR46600">
    <property type="entry name" value="THAP DOMAIN-CONTAINING"/>
    <property type="match status" value="1"/>
</dbReference>
<dbReference type="SUPFAM" id="SSF57716">
    <property type="entry name" value="Glucocorticoid receptor-like (DNA-binding domain)"/>
    <property type="match status" value="1"/>
</dbReference>
<evidence type="ECO:0000259" key="6">
    <source>
        <dbReference type="PROSITE" id="PS50950"/>
    </source>
</evidence>
<reference evidence="7 8" key="1">
    <citation type="submission" date="2024-06" db="EMBL/GenBank/DDBJ databases">
        <title>A chromosome-level genome assembly of beet webworm, Loxostege sticticalis.</title>
        <authorList>
            <person name="Zhang Y."/>
        </authorList>
    </citation>
    <scope>NUCLEOTIDE SEQUENCE [LARGE SCALE GENOMIC DNA]</scope>
    <source>
        <strain evidence="7">AQ026</strain>
        <tissue evidence="7">Whole body</tissue>
    </source>
</reference>
<dbReference type="InterPro" id="IPR006612">
    <property type="entry name" value="THAP_Znf"/>
</dbReference>
<keyword evidence="2 5" id="KW-0863">Zinc-finger</keyword>
<sequence>MKKKKSCIVDGCLNNNTCLNLTFFTLPKDIERRREWLTLINRQDLLQKENLNHISYVLCSAHFEDSSIIIVKRLNENAVPTLLLPKKFEEKVPIVAEEIIKEGKVYEEVTPRFF</sequence>
<keyword evidence="4 5" id="KW-0238">DNA-binding</keyword>
<evidence type="ECO:0000313" key="8">
    <source>
        <dbReference type="Proteomes" id="UP001549920"/>
    </source>
</evidence>
<dbReference type="SMART" id="SM00692">
    <property type="entry name" value="DM3"/>
    <property type="match status" value="1"/>
</dbReference>
<keyword evidence="1" id="KW-0479">Metal-binding</keyword>